<feature type="compositionally biased region" description="Gly residues" evidence="2">
    <location>
        <begin position="1"/>
        <end position="22"/>
    </location>
</feature>
<keyword evidence="1" id="KW-0863">Zinc-finger</keyword>
<keyword evidence="1" id="KW-0833">Ubl conjugation pathway</keyword>
<proteinExistence type="inferred from homology"/>
<feature type="compositionally biased region" description="Basic and acidic residues" evidence="2">
    <location>
        <begin position="1297"/>
        <end position="1312"/>
    </location>
</feature>
<comment type="similarity">
    <text evidence="1">Belongs to the E3 ubiquitin-protein ligase UBR1-like family.</text>
</comment>
<protein>
    <recommendedName>
        <fullName evidence="1">E3 ubiquitin-protein ligase</fullName>
        <ecNumber evidence="1">2.3.2.27</ecNumber>
    </recommendedName>
</protein>
<dbReference type="Pfam" id="PF18995">
    <property type="entry name" value="PRT6_C"/>
    <property type="match status" value="1"/>
</dbReference>
<evidence type="ECO:0000256" key="1">
    <source>
        <dbReference type="RuleBase" id="RU366018"/>
    </source>
</evidence>
<reference evidence="4 5" key="1">
    <citation type="submission" date="2017-10" db="EMBL/GenBank/DDBJ databases">
        <authorList>
            <person name="Sibley D."/>
            <person name="Venepally P."/>
            <person name="Karamycheva S."/>
            <person name="Hadjithomas M."/>
            <person name="Khan A."/>
            <person name="Brunk B."/>
            <person name="Roos D."/>
            <person name="Caler E."/>
            <person name="Lorenzi H."/>
        </authorList>
    </citation>
    <scope>NUCLEOTIDE SEQUENCE [LARGE SCALE GENOMIC DNA]</scope>
    <source>
        <strain evidence="4 5">CAST</strain>
    </source>
</reference>
<feature type="region of interest" description="Disordered" evidence="2">
    <location>
        <begin position="899"/>
        <end position="976"/>
    </location>
</feature>
<comment type="catalytic activity">
    <reaction evidence="1">
        <text>S-ubiquitinyl-[E2 ubiquitin-conjugating enzyme]-L-cysteine + [acceptor protein]-L-lysine = [E2 ubiquitin-conjugating enzyme]-L-cysteine + N(6)-ubiquitinyl-[acceptor protein]-L-lysine.</text>
        <dbReference type="EC" id="2.3.2.27"/>
    </reaction>
</comment>
<dbReference type="GO" id="GO:0000151">
    <property type="term" value="C:ubiquitin ligase complex"/>
    <property type="evidence" value="ECO:0007669"/>
    <property type="project" value="TreeGrafter"/>
</dbReference>
<evidence type="ECO:0000313" key="4">
    <source>
        <dbReference type="EMBL" id="RQX73208.1"/>
    </source>
</evidence>
<feature type="compositionally biased region" description="Basic and acidic residues" evidence="2">
    <location>
        <begin position="207"/>
        <end position="219"/>
    </location>
</feature>
<feature type="compositionally biased region" description="Basic and acidic residues" evidence="2">
    <location>
        <begin position="1009"/>
        <end position="1020"/>
    </location>
</feature>
<feature type="compositionally biased region" description="Acidic residues" evidence="2">
    <location>
        <begin position="259"/>
        <end position="273"/>
    </location>
</feature>
<comment type="pathway">
    <text evidence="1">Protein modification; protein ubiquitination.</text>
</comment>
<evidence type="ECO:0000256" key="2">
    <source>
        <dbReference type="SAM" id="MobiDB-lite"/>
    </source>
</evidence>
<feature type="region of interest" description="Disordered" evidence="2">
    <location>
        <begin position="452"/>
        <end position="478"/>
    </location>
</feature>
<dbReference type="GO" id="GO:0005737">
    <property type="term" value="C:cytoplasm"/>
    <property type="evidence" value="ECO:0007669"/>
    <property type="project" value="TreeGrafter"/>
</dbReference>
<feature type="compositionally biased region" description="Low complexity" evidence="2">
    <location>
        <begin position="1056"/>
        <end position="1068"/>
    </location>
</feature>
<sequence>LAGSLGRGPGRSRRGSGGGGTLGSTTAEFPSQTGREDPGADEQRRCSVLAVGPRQEGGSGATQKGVFDAAAAPMILEDVVSPASYSYDLVPNLLSPQGAFQGFQIRSCGHRMHLSCYRRYQRSQQHHLYLSELLLPCPYCHQPCNLLLVDAPPPAVARLQLQKLLTAHVLKKARAKRTVPQRSLGVSPSGPGDNTDAEDSGDGRGVVCREGRGQGDSREAAAPWHSPSSKPAEKGPVSSASRAVAGGPAPFSTGREGGEGEEGDVEGFSDSEEREALRPSPLSWKRTLERFVQRCEKLRTDRQRLVSLVHPSSRTLGQPSTPGAPLRLQSALLHTAAASELLHLCRASLRISPLHLPAPVLWSPSCTSLRTSPGTVRPAGATFAAGRFGFFSFSSSFAPDASGGDSGMARLSQALVGADAEGNVSVAGPPRGPLPLAVPAWGGLPTGLQGVAAPAPSVGPAETGSARESLAVDHGAAERSGDEAEACLGIESRFPGGSSVLGLHASEAPQQSLAAVGDEAPGRARTAAAEAGRRDALPRDPGASGPETLRSRQAPCQTSAVAAVPQEASLRRLSEAGQPAPGITALTSVAPPGEREERPGVADAEHMGGPSEQQAGERERNEGGCLLWSPADVGRLFGQAASVAESPRFVGTWPRNDFVVHPLAVLSKLISDSVEQSEMTLRSQFNSGGQTLSSGQAQVLHGCYAVYLHLADELQHVAIGDTGVTAFDLYLHDLELLALFHCPLFPSPLAEPLSPAATAPVPSYVPDTSRTVERPSLFVHTESTPPQENPSLSSSSFSSSTSFAASPVSATRPRPAKLKWTFGGLLPSDACSYVDLVFSVSLLHPSTRFHLLSRLFLAFHALALRAKADEKADAAGRHLRAAIDAAEQGARAAECLLLGSGPASETDPERDTVASASRRGDMQTQGEDPPVDARRAWVSPARLPAGGAQDEGPGCEGRQRADELAVGDERRGGREGEGWLSLHTALRQIEEEIAAELGRDTLEQSGGVDRTEARGRREDGETSDVCSAGAGFQQGLPRERGGDEAGQETMADLSGSLSSRELSSFFSESRPETRTHSSPMSVDFPGGSPSNAEKTGKGPQRPSHQRAFLDVLELYVQLFFLSEVVAILWQWWDRVPFAHSSSSLDRPEAAAGDSTDGDGTAWQEIWRVLHERAKQQREARLSSDKSSFCPPSSSSAASSSSLSSSSAVSQSLSHASPPGALSPAVSPPRGRKTLRVPASADTPVRSGELEPVADSEGRGAPAVSTGFAGIPAGPETARRREGHQGAEKSSKRRSTSRKAEEDEAEKGTGELGRRRRKRNCEEEGTGGPGAVDEEGERRRNEGTVSLTSVSTHEEATGATGAQRGRREEEEKPGSEAGGESVNATPASLLLGREASERVTAGAEPGPLPLEETGWPHRKEEKREKIGETVVETRTNTRQSKACRDALDSQIFVTRWSQEVETERLEWEGDSAVLEETRQADGLSSSVWLEDLRLLGRRLPFPPRKEQLGASAWRVRFEEEHADAEESVDSEEEAGNAPCCDADPSRCLGGFRADERSAKDEERLLTKDYLLGVYAARTERAAELRGRAPAGRRTIPLSRVSLGGLRPSSLDCVTPPFGFLEGTCSGSVAGESGERRVDLEDEFHDQPTGQRSFDADVEGKEKRAGHIGLGEEERKNLICRLVETGLVPWLRKVHLLAKVVCPSQPLPFDKVKTAYELLGPASASDAPVLRTPSVSSFLSSSHVSSVSLSELLPSSVDLYDPSEECEMLLESLPLPKSIRLFLFGEDDDMWGTGEREDSARQREDEGRCDPVISAALKLPSPTAWPSAVSEAHALRILLRESQFLCCLGSLPPCSTSMTPLMPIVVSSRCGHETLVRVFQTAMCLALSEKSGDSVPVPSTSRAQAAASPPSPFFSRLLTVGARGLGASAGALCGSGRRVRRELENEERQESVDFLNRHMLYFSPLARRLLPGDLDNLLASSNMKCTLLFSTVMGDADDGDEETTFTVVCVAQFLPHATILPKLYQQFYNHFLQLGAYTPSVGLHATPACAVCVTCGAFLCALDCCDARVPLQDGTQPPNLVLNLRRHATTCGMGLALYLHLSASAVYAAAVDTAVDRDAKWGCLHLDAYGEEDPLLKRGKPLHLSLNRLGRLTEDWRQHQIRLLRRLQWSRMDSSTNNHAAQGM</sequence>
<feature type="compositionally biased region" description="Basic and acidic residues" evidence="2">
    <location>
        <begin position="34"/>
        <end position="43"/>
    </location>
</feature>
<feature type="compositionally biased region" description="Basic and acidic residues" evidence="2">
    <location>
        <begin position="1364"/>
        <end position="1373"/>
    </location>
</feature>
<feature type="non-terminal residue" evidence="4">
    <location>
        <position position="1"/>
    </location>
</feature>
<feature type="region of interest" description="Disordered" evidence="2">
    <location>
        <begin position="176"/>
        <end position="280"/>
    </location>
</feature>
<dbReference type="EC" id="2.3.2.27" evidence="1"/>
<dbReference type="EMBL" id="AHIV02000660">
    <property type="protein sequence ID" value="RQX73208.1"/>
    <property type="molecule type" value="Genomic_DNA"/>
</dbReference>
<feature type="compositionally biased region" description="Basic and acidic residues" evidence="2">
    <location>
        <begin position="957"/>
        <end position="976"/>
    </location>
</feature>
<feature type="compositionally biased region" description="Low complexity" evidence="2">
    <location>
        <begin position="1184"/>
        <end position="1217"/>
    </location>
</feature>
<dbReference type="InterPro" id="IPR044046">
    <property type="entry name" value="E3_ligase_UBR-like_C"/>
</dbReference>
<keyword evidence="1" id="KW-0862">Zinc</keyword>
<comment type="caution">
    <text evidence="4">The sequence shown here is derived from an EMBL/GenBank/DDBJ whole genome shotgun (WGS) entry which is preliminary data.</text>
</comment>
<feature type="domain" description="E3 ubiquitin-protein ligase UBR-like C-terminal" evidence="3">
    <location>
        <begin position="2018"/>
        <end position="2154"/>
    </location>
</feature>
<feature type="region of interest" description="Disordered" evidence="2">
    <location>
        <begin position="1140"/>
        <end position="1159"/>
    </location>
</feature>
<comment type="function">
    <text evidence="1">Ubiquitin ligase protein which is a component of the N-end rule pathway. Recognizes and binds to proteins bearing specific N-terminal residues that are destabilizing according to the N-end rule, leading to their ubiquitination and subsequent degradation.</text>
</comment>
<organism evidence="4 5">
    <name type="scientific">Toxoplasma gondii CAST</name>
    <dbReference type="NCBI Taxonomy" id="943122"/>
    <lineage>
        <taxon>Eukaryota</taxon>
        <taxon>Sar</taxon>
        <taxon>Alveolata</taxon>
        <taxon>Apicomplexa</taxon>
        <taxon>Conoidasida</taxon>
        <taxon>Coccidia</taxon>
        <taxon>Eucoccidiorida</taxon>
        <taxon>Eimeriorina</taxon>
        <taxon>Sarcocystidae</taxon>
        <taxon>Toxoplasma</taxon>
    </lineage>
</organism>
<dbReference type="PANTHER" id="PTHR21497:SF24">
    <property type="entry name" value="E3 UBIQUITIN-PROTEIN LIGASE UBR1"/>
    <property type="match status" value="1"/>
</dbReference>
<feature type="compositionally biased region" description="Basic and acidic residues" evidence="2">
    <location>
        <begin position="1413"/>
        <end position="1426"/>
    </location>
</feature>
<dbReference type="GO" id="GO:0008270">
    <property type="term" value="F:zinc ion binding"/>
    <property type="evidence" value="ECO:0007669"/>
    <property type="project" value="UniProtKB-UniRule"/>
</dbReference>
<name>A0A3R8ASN3_TOXGO</name>
<keyword evidence="1" id="KW-0808">Transferase</keyword>
<feature type="region of interest" description="Disordered" evidence="2">
    <location>
        <begin position="1176"/>
        <end position="1440"/>
    </location>
</feature>
<dbReference type="PANTHER" id="PTHR21497">
    <property type="entry name" value="UBIQUITIN LIGASE E3 ALPHA-RELATED"/>
    <property type="match status" value="1"/>
</dbReference>
<dbReference type="Proteomes" id="UP000284452">
    <property type="component" value="Unassembled WGS sequence"/>
</dbReference>
<feature type="region of interest" description="Disordered" evidence="2">
    <location>
        <begin position="997"/>
        <end position="1103"/>
    </location>
</feature>
<feature type="compositionally biased region" description="Basic and acidic residues" evidence="2">
    <location>
        <begin position="1276"/>
        <end position="1289"/>
    </location>
</feature>
<dbReference type="UniPathway" id="UPA00143"/>
<feature type="compositionally biased region" description="Basic and acidic residues" evidence="2">
    <location>
        <begin position="593"/>
        <end position="606"/>
    </location>
</feature>
<gene>
    <name evidence="4" type="ORF">TGCAST_203320</name>
</gene>
<dbReference type="GO" id="GO:0016567">
    <property type="term" value="P:protein ubiquitination"/>
    <property type="evidence" value="ECO:0007669"/>
    <property type="project" value="UniProtKB-UniRule"/>
</dbReference>
<accession>A0A3R8ASN3</accession>
<dbReference type="InterPro" id="IPR039164">
    <property type="entry name" value="UBR1-like"/>
</dbReference>
<keyword evidence="1" id="KW-0479">Metal-binding</keyword>
<evidence type="ECO:0000259" key="3">
    <source>
        <dbReference type="Pfam" id="PF18995"/>
    </source>
</evidence>
<feature type="region of interest" description="Disordered" evidence="2">
    <location>
        <begin position="514"/>
        <end position="620"/>
    </location>
</feature>
<feature type="region of interest" description="Disordered" evidence="2">
    <location>
        <begin position="1"/>
        <end position="43"/>
    </location>
</feature>
<feature type="compositionally biased region" description="Low complexity" evidence="2">
    <location>
        <begin position="452"/>
        <end position="461"/>
    </location>
</feature>
<dbReference type="GO" id="GO:0061630">
    <property type="term" value="F:ubiquitin protein ligase activity"/>
    <property type="evidence" value="ECO:0007669"/>
    <property type="project" value="UniProtKB-UniRule"/>
</dbReference>
<dbReference type="VEuPathDB" id="ToxoDB:TGCAST_203320"/>
<evidence type="ECO:0000313" key="5">
    <source>
        <dbReference type="Proteomes" id="UP000284452"/>
    </source>
</evidence>
<dbReference type="GO" id="GO:0071596">
    <property type="term" value="P:ubiquitin-dependent protein catabolic process via the N-end rule pathway"/>
    <property type="evidence" value="ECO:0007669"/>
    <property type="project" value="UniProtKB-UniRule"/>
</dbReference>